<organism evidence="12 14">
    <name type="scientific">Drosophila kikkawai</name>
    <name type="common">Fruit fly</name>
    <dbReference type="NCBI Taxonomy" id="30033"/>
    <lineage>
        <taxon>Eukaryota</taxon>
        <taxon>Metazoa</taxon>
        <taxon>Ecdysozoa</taxon>
        <taxon>Arthropoda</taxon>
        <taxon>Hexapoda</taxon>
        <taxon>Insecta</taxon>
        <taxon>Pterygota</taxon>
        <taxon>Neoptera</taxon>
        <taxon>Endopterygota</taxon>
        <taxon>Diptera</taxon>
        <taxon>Brachycera</taxon>
        <taxon>Muscomorpha</taxon>
        <taxon>Ephydroidea</taxon>
        <taxon>Drosophilidae</taxon>
        <taxon>Drosophila</taxon>
        <taxon>Sophophora</taxon>
    </lineage>
</organism>
<keyword evidence="2" id="KW-0547">Nucleotide-binding</keyword>
<evidence type="ECO:0000313" key="13">
    <source>
        <dbReference type="RefSeq" id="XP_017034708.1"/>
    </source>
</evidence>
<evidence type="ECO:0000313" key="14">
    <source>
        <dbReference type="RefSeq" id="XP_017034709.1"/>
    </source>
</evidence>
<feature type="compositionally biased region" description="Polar residues" evidence="8">
    <location>
        <begin position="650"/>
        <end position="659"/>
    </location>
</feature>
<accession>A0A6P4JJ16</accession>
<dbReference type="Pfam" id="PF00270">
    <property type="entry name" value="DEAD"/>
    <property type="match status" value="1"/>
</dbReference>
<keyword evidence="4 13" id="KW-0347">Helicase</keyword>
<evidence type="ECO:0000256" key="8">
    <source>
        <dbReference type="SAM" id="MobiDB-lite"/>
    </source>
</evidence>
<dbReference type="RefSeq" id="XP_070144500.1">
    <property type="nucleotide sequence ID" value="XM_070288399.1"/>
</dbReference>
<evidence type="ECO:0000313" key="16">
    <source>
        <dbReference type="RefSeq" id="XP_070144501.1"/>
    </source>
</evidence>
<dbReference type="GO" id="GO:0031047">
    <property type="term" value="P:regulatory ncRNA-mediated gene silencing"/>
    <property type="evidence" value="ECO:0007669"/>
    <property type="project" value="UniProtKB-ARBA"/>
</dbReference>
<dbReference type="CDD" id="cd18787">
    <property type="entry name" value="SF2_C_DEAD"/>
    <property type="match status" value="1"/>
</dbReference>
<dbReference type="InterPro" id="IPR014014">
    <property type="entry name" value="RNA_helicase_DEAD_Q_motif"/>
</dbReference>
<dbReference type="InterPro" id="IPR011545">
    <property type="entry name" value="DEAD/DEAH_box_helicase_dom"/>
</dbReference>
<dbReference type="FunFam" id="3.40.50.300:FF:000079">
    <property type="entry name" value="probable ATP-dependent RNA helicase DDX17"/>
    <property type="match status" value="1"/>
</dbReference>
<dbReference type="CDD" id="cd17966">
    <property type="entry name" value="DEADc_DDX5_DDX17"/>
    <property type="match status" value="1"/>
</dbReference>
<dbReference type="RefSeq" id="XP_017034709.1">
    <property type="nucleotide sequence ID" value="XM_017179220.1"/>
</dbReference>
<evidence type="ECO:0000256" key="5">
    <source>
        <dbReference type="ARBA" id="ARBA00022840"/>
    </source>
</evidence>
<dbReference type="FunFam" id="3.40.50.300:FF:000008">
    <property type="entry name" value="ATP-dependent RNA helicase RhlB"/>
    <property type="match status" value="1"/>
</dbReference>
<dbReference type="RefSeq" id="XP_017034708.1">
    <property type="nucleotide sequence ID" value="XM_017179219.1"/>
</dbReference>
<dbReference type="Gene3D" id="3.40.50.300">
    <property type="entry name" value="P-loop containing nucleotide triphosphate hydrolases"/>
    <property type="match status" value="2"/>
</dbReference>
<evidence type="ECO:0000256" key="7">
    <source>
        <dbReference type="PROSITE-ProRule" id="PRU00552"/>
    </source>
</evidence>
<dbReference type="PANTHER" id="PTHR47958">
    <property type="entry name" value="ATP-DEPENDENT RNA HELICASE DBP3"/>
    <property type="match status" value="1"/>
</dbReference>
<feature type="domain" description="DEAD-box RNA helicase Q" evidence="11">
    <location>
        <begin position="231"/>
        <end position="259"/>
    </location>
</feature>
<dbReference type="GO" id="GO:0003724">
    <property type="term" value="F:RNA helicase activity"/>
    <property type="evidence" value="ECO:0007669"/>
    <property type="project" value="UniProtKB-EC"/>
</dbReference>
<feature type="compositionally biased region" description="Gly residues" evidence="8">
    <location>
        <begin position="748"/>
        <end position="765"/>
    </location>
</feature>
<evidence type="ECO:0000259" key="11">
    <source>
        <dbReference type="PROSITE" id="PS51195"/>
    </source>
</evidence>
<dbReference type="InterPro" id="IPR001650">
    <property type="entry name" value="Helicase_C-like"/>
</dbReference>
<evidence type="ECO:0000256" key="4">
    <source>
        <dbReference type="ARBA" id="ARBA00022806"/>
    </source>
</evidence>
<dbReference type="PROSITE" id="PS51192">
    <property type="entry name" value="HELICASE_ATP_BIND_1"/>
    <property type="match status" value="1"/>
</dbReference>
<dbReference type="EC" id="3.6.4.13" evidence="1"/>
<keyword evidence="12" id="KW-1185">Reference proteome</keyword>
<dbReference type="GO" id="GO:0005524">
    <property type="term" value="F:ATP binding"/>
    <property type="evidence" value="ECO:0007669"/>
    <property type="project" value="UniProtKB-KW"/>
</dbReference>
<evidence type="ECO:0000259" key="9">
    <source>
        <dbReference type="PROSITE" id="PS51192"/>
    </source>
</evidence>
<evidence type="ECO:0000256" key="1">
    <source>
        <dbReference type="ARBA" id="ARBA00012552"/>
    </source>
</evidence>
<comment type="catalytic activity">
    <reaction evidence="6">
        <text>ATP + H2O = ADP + phosphate + H(+)</text>
        <dbReference type="Rhea" id="RHEA:13065"/>
        <dbReference type="ChEBI" id="CHEBI:15377"/>
        <dbReference type="ChEBI" id="CHEBI:15378"/>
        <dbReference type="ChEBI" id="CHEBI:30616"/>
        <dbReference type="ChEBI" id="CHEBI:43474"/>
        <dbReference type="ChEBI" id="CHEBI:456216"/>
        <dbReference type="EC" id="3.6.4.13"/>
    </reaction>
</comment>
<feature type="compositionally biased region" description="Low complexity" evidence="8">
    <location>
        <begin position="672"/>
        <end position="696"/>
    </location>
</feature>
<dbReference type="GO" id="GO:0016787">
    <property type="term" value="F:hydrolase activity"/>
    <property type="evidence" value="ECO:0007669"/>
    <property type="project" value="UniProtKB-KW"/>
</dbReference>
<dbReference type="OMA" id="CTEMEKP"/>
<dbReference type="GO" id="GO:0003676">
    <property type="term" value="F:nucleic acid binding"/>
    <property type="evidence" value="ECO:0007669"/>
    <property type="project" value="InterPro"/>
</dbReference>
<evidence type="ECO:0000256" key="2">
    <source>
        <dbReference type="ARBA" id="ARBA00022741"/>
    </source>
</evidence>
<dbReference type="RefSeq" id="XP_070144501.1">
    <property type="nucleotide sequence ID" value="XM_070288400.1"/>
</dbReference>
<feature type="region of interest" description="Disordered" evidence="8">
    <location>
        <begin position="789"/>
        <end position="870"/>
    </location>
</feature>
<feature type="short sequence motif" description="Q motif" evidence="7">
    <location>
        <begin position="231"/>
        <end position="259"/>
    </location>
</feature>
<dbReference type="InterPro" id="IPR027417">
    <property type="entry name" value="P-loop_NTPase"/>
</dbReference>
<feature type="domain" description="Helicase C-terminal" evidence="10">
    <location>
        <begin position="463"/>
        <end position="620"/>
    </location>
</feature>
<dbReference type="Proteomes" id="UP001652661">
    <property type="component" value="Chromosome X"/>
</dbReference>
<dbReference type="SMART" id="SM00487">
    <property type="entry name" value="DEXDc"/>
    <property type="match status" value="1"/>
</dbReference>
<evidence type="ECO:0000313" key="12">
    <source>
        <dbReference type="Proteomes" id="UP001652661"/>
    </source>
</evidence>
<evidence type="ECO:0000259" key="10">
    <source>
        <dbReference type="PROSITE" id="PS51194"/>
    </source>
</evidence>
<dbReference type="InterPro" id="IPR000629">
    <property type="entry name" value="RNA-helicase_DEAD-box_CS"/>
</dbReference>
<dbReference type="GeneID" id="108083451"/>
<dbReference type="SMART" id="SM00490">
    <property type="entry name" value="HELICc"/>
    <property type="match status" value="1"/>
</dbReference>
<dbReference type="InterPro" id="IPR014001">
    <property type="entry name" value="Helicase_ATP-bd"/>
</dbReference>
<feature type="compositionally biased region" description="Low complexity" evidence="8">
    <location>
        <begin position="706"/>
        <end position="716"/>
    </location>
</feature>
<reference evidence="13 14" key="1">
    <citation type="submission" date="2025-04" db="UniProtKB">
        <authorList>
            <consortium name="RefSeq"/>
        </authorList>
    </citation>
    <scope>IDENTIFICATION</scope>
    <source>
        <strain evidence="15 16">14028-0561.14</strain>
        <tissue evidence="15 16">Whole fly</tissue>
    </source>
</reference>
<evidence type="ECO:0000313" key="15">
    <source>
        <dbReference type="RefSeq" id="XP_070144500.1"/>
    </source>
</evidence>
<dbReference type="Pfam" id="PF00271">
    <property type="entry name" value="Helicase_C"/>
    <property type="match status" value="1"/>
</dbReference>
<keyword evidence="3" id="KW-0378">Hydrolase</keyword>
<feature type="domain" description="Helicase ATP-binding" evidence="9">
    <location>
        <begin position="262"/>
        <end position="439"/>
    </location>
</feature>
<sequence>MYAGTYPPNAGGVQQHTGGGYYGNGAAGGAGGGNGPRHERPFYPRNNFAGAGGAAAINGAAGAAGSMHFGQPYGVMAYGIQNGMGIGAAAGAGGNPYRQQNGVTFAGNGLGGGAGGNGVGGYGGPRGKNPSYGQRYQKPHNGGGGGYQSNNYNAAALGMLSKEERAEIQREKAKNPGRNLVKPIWENLEPFHKDFYIVHPNTLAKSEQQVADIRRDLEITVTGQELPHPVVSFEESSLPAHVIEEMTRQGFTKPTAIQSQGWPIALSGRDLVGIAQTGSGKTLAYMLPAIVHISKQPPIMRGEGPIALVLAPTRELAQQIQSVVRDYGHLCKPEIRHTCIFGGSSKVPQARDLERGVEVIIATPGRLIDFLENRNTNLQRCTYLVLDEADRMLDMGFEPQIRKIIEQIRPDRQVVMWSATWPKEVQALAGDFLNDYIQINIGSMSLSANHNIRQIVEICTEMEKPQRLVRLLKEIAPTINNAANNGQKIIIFVETKIRVEEILQIIRTEGYTATSIHGDKTQNERDSVLKDFRNGKSNILIATDVASRGLDVEDLQYVINYDYPNSSENYVHRIGRTGRCQQLGTAYTLFTPDNAKQARELISVLEEAGQTPSQALLDLARSMPSSGYRGNKRWNNNGSGDRSHGGHNGVYQQRNSNPLNYQAGGNGGGGYNNNRGGPPNGSGYPQYAAGGNNYQQNGGGGGMGGNWNRMNQMGQDGSSGGGQQHRNGSTYRPRAPFNSGGPRAIMGHHGGGNGGGAGGAAGVGTGPQPHMAHQQGGQYMPQAYRSRGQFVPQGAGAGGMPPRFQQLPKRDYQQPGVQHYQPPPQQQQQQQQLAQQLAQQQQQQQPKPSKDDGSNYAPPPQPAAVTTPLVHYTPANSPPIAAVAAAAARAAAVAPAPPPGAAYMYEAAGVLTTAAAPGTNPYANQFSMPATYYAAQHQFTPVAAGPAPGPEQAGQL</sequence>
<proteinExistence type="predicted"/>
<keyword evidence="5" id="KW-0067">ATP-binding</keyword>
<dbReference type="PROSITE" id="PS00039">
    <property type="entry name" value="DEAD_ATP_HELICASE"/>
    <property type="match status" value="1"/>
</dbReference>
<name>A0A6P4JJ16_DROKI</name>
<dbReference type="AlphaFoldDB" id="A0A6P4JJ16"/>
<feature type="region of interest" description="Disordered" evidence="8">
    <location>
        <begin position="623"/>
        <end position="776"/>
    </location>
</feature>
<dbReference type="OrthoDB" id="196131at2759"/>
<dbReference type="PROSITE" id="PS51195">
    <property type="entry name" value="Q_MOTIF"/>
    <property type="match status" value="1"/>
</dbReference>
<feature type="compositionally biased region" description="Low complexity" evidence="8">
    <location>
        <begin position="826"/>
        <end position="846"/>
    </location>
</feature>
<protein>
    <recommendedName>
        <fullName evidence="1">RNA helicase</fullName>
        <ecNumber evidence="1">3.6.4.13</ecNumber>
    </recommendedName>
</protein>
<evidence type="ECO:0000256" key="6">
    <source>
        <dbReference type="ARBA" id="ARBA00047984"/>
    </source>
</evidence>
<gene>
    <name evidence="13 14" type="primary">LOC108083451</name>
    <name evidence="15 16" type="synonym">mahe</name>
</gene>
<dbReference type="SUPFAM" id="SSF52540">
    <property type="entry name" value="P-loop containing nucleoside triphosphate hydrolases"/>
    <property type="match status" value="1"/>
</dbReference>
<evidence type="ECO:0000256" key="3">
    <source>
        <dbReference type="ARBA" id="ARBA00022801"/>
    </source>
</evidence>
<dbReference type="PROSITE" id="PS51194">
    <property type="entry name" value="HELICASE_CTER"/>
    <property type="match status" value="1"/>
</dbReference>